<feature type="compositionally biased region" description="Basic and acidic residues" evidence="3">
    <location>
        <begin position="245"/>
        <end position="256"/>
    </location>
</feature>
<accession>A0ABR3X8B1</accession>
<feature type="region of interest" description="Disordered" evidence="3">
    <location>
        <begin position="1"/>
        <end position="45"/>
    </location>
</feature>
<keyword evidence="5" id="KW-1185">Reference proteome</keyword>
<evidence type="ECO:0000313" key="4">
    <source>
        <dbReference type="EMBL" id="KAL1872181.1"/>
    </source>
</evidence>
<keyword evidence="1" id="KW-0677">Repeat</keyword>
<dbReference type="PANTHER" id="PTHR10130">
    <property type="entry name" value="PEROXISOMAL TARGETING SIGNAL 1 RECEPTOR PEX5"/>
    <property type="match status" value="1"/>
</dbReference>
<feature type="compositionally biased region" description="Polar residues" evidence="3">
    <location>
        <begin position="326"/>
        <end position="336"/>
    </location>
</feature>
<feature type="region of interest" description="Disordered" evidence="3">
    <location>
        <begin position="300"/>
        <end position="384"/>
    </location>
</feature>
<keyword evidence="2" id="KW-0802">TPR repeat</keyword>
<dbReference type="Gene3D" id="6.10.280.230">
    <property type="match status" value="1"/>
</dbReference>
<organism evidence="4 5">
    <name type="scientific">Paecilomyces lecythidis</name>
    <dbReference type="NCBI Taxonomy" id="3004212"/>
    <lineage>
        <taxon>Eukaryota</taxon>
        <taxon>Fungi</taxon>
        <taxon>Dikarya</taxon>
        <taxon>Ascomycota</taxon>
        <taxon>Pezizomycotina</taxon>
        <taxon>Eurotiomycetes</taxon>
        <taxon>Eurotiomycetidae</taxon>
        <taxon>Eurotiales</taxon>
        <taxon>Thermoascaceae</taxon>
        <taxon>Paecilomyces</taxon>
    </lineage>
</organism>
<name>A0ABR3X8B1_9EURO</name>
<reference evidence="4 5" key="1">
    <citation type="journal article" date="2024" name="IMA Fungus">
        <title>IMA Genome - F19 : A genome assembly and annotation guide to empower mycologists, including annotated draft genome sequences of Ceratocystis pirilliformis, Diaporthe australafricana, Fusarium ophioides, Paecilomyces lecythidis, and Sporothrix stenoceras.</title>
        <authorList>
            <person name="Aylward J."/>
            <person name="Wilson A.M."/>
            <person name="Visagie C.M."/>
            <person name="Spraker J."/>
            <person name="Barnes I."/>
            <person name="Buitendag C."/>
            <person name="Ceriani C."/>
            <person name="Del Mar Angel L."/>
            <person name="du Plessis D."/>
            <person name="Fuchs T."/>
            <person name="Gasser K."/>
            <person name="Kramer D."/>
            <person name="Li W."/>
            <person name="Munsamy K."/>
            <person name="Piso A."/>
            <person name="Price J.L."/>
            <person name="Sonnekus B."/>
            <person name="Thomas C."/>
            <person name="van der Nest A."/>
            <person name="van Dijk A."/>
            <person name="van Heerden A."/>
            <person name="van Vuuren N."/>
            <person name="Yilmaz N."/>
            <person name="Duong T.A."/>
            <person name="van der Merwe N.A."/>
            <person name="Wingfield M.J."/>
            <person name="Wingfield B.D."/>
        </authorList>
    </citation>
    <scope>NUCLEOTIDE SEQUENCE [LARGE SCALE GENOMIC DNA]</scope>
    <source>
        <strain evidence="4 5">CMW 18167</strain>
    </source>
</reference>
<proteinExistence type="predicted"/>
<gene>
    <name evidence="4" type="ORF">Plec18167_006784</name>
</gene>
<dbReference type="PANTHER" id="PTHR10130:SF4">
    <property type="entry name" value="MICROBODY (PEROXISOME) BIOGENESIS PROTEIN PEROXIN 20 (EUROFUNG)"/>
    <property type="match status" value="1"/>
</dbReference>
<evidence type="ECO:0000256" key="3">
    <source>
        <dbReference type="SAM" id="MobiDB-lite"/>
    </source>
</evidence>
<dbReference type="Proteomes" id="UP001583193">
    <property type="component" value="Unassembled WGS sequence"/>
</dbReference>
<feature type="region of interest" description="Disordered" evidence="3">
    <location>
        <begin position="203"/>
        <end position="258"/>
    </location>
</feature>
<evidence type="ECO:0000256" key="2">
    <source>
        <dbReference type="ARBA" id="ARBA00022803"/>
    </source>
</evidence>
<evidence type="ECO:0000256" key="1">
    <source>
        <dbReference type="ARBA" id="ARBA00022737"/>
    </source>
</evidence>
<dbReference type="EMBL" id="JAVDPF010000025">
    <property type="protein sequence ID" value="KAL1872181.1"/>
    <property type="molecule type" value="Genomic_DNA"/>
</dbReference>
<sequence>MADAVCGPSNPLQNFRKHASADRTLQQDRLTTRPSPAQGFRSANPNAGILDSEFEAFEANLAGPPPSLQQPMPFGVHNQHAPMFSPAESSNWASDFQRLQVSDGPPMHAQHHFQPADISMTGPAQRGWHEEFVRQQQGSPAQFHQQSHSPAFHQPPHYPMAGGMSSFVPHVAQEAPQNVHAAETQVFDESSFEAAFAQARAEMELQETSTTQETATTTSTSQADAVSTESPLEQIRIGSDTIPYAEKDSTEGRGDDSDALAQTAGQLLDSVSHDQSQKFQQSNFLALMRRIRDREVRVEGDEFRETEQSLHPGGKYYPADYRPPSNHESQPATTMTGVHEAGSEHGAGYETQDSVGETPGDTERWNDTTVSESPFGGADPRHVY</sequence>
<protein>
    <recommendedName>
        <fullName evidence="6">Peroxin 20</fullName>
    </recommendedName>
</protein>
<feature type="compositionally biased region" description="Low complexity" evidence="3">
    <location>
        <begin position="206"/>
        <end position="223"/>
    </location>
</feature>
<evidence type="ECO:0000313" key="5">
    <source>
        <dbReference type="Proteomes" id="UP001583193"/>
    </source>
</evidence>
<evidence type="ECO:0008006" key="6">
    <source>
        <dbReference type="Google" id="ProtNLM"/>
    </source>
</evidence>
<comment type="caution">
    <text evidence="4">The sequence shown here is derived from an EMBL/GenBank/DDBJ whole genome shotgun (WGS) entry which is preliminary data.</text>
</comment>
<dbReference type="InterPro" id="IPR024111">
    <property type="entry name" value="PEX5/PEX5L"/>
</dbReference>
<feature type="compositionally biased region" description="Polar residues" evidence="3">
    <location>
        <begin position="23"/>
        <end position="45"/>
    </location>
</feature>